<dbReference type="KEGG" id="acan:ACA1_173270"/>
<dbReference type="InterPro" id="IPR002930">
    <property type="entry name" value="GCV_H"/>
</dbReference>
<dbReference type="PANTHER" id="PTHR11715:SF3">
    <property type="entry name" value="GLYCINE CLEAVAGE SYSTEM H PROTEIN-RELATED"/>
    <property type="match status" value="1"/>
</dbReference>
<dbReference type="NCBIfam" id="TIGR00527">
    <property type="entry name" value="gcvH"/>
    <property type="match status" value="1"/>
</dbReference>
<dbReference type="InterPro" id="IPR033753">
    <property type="entry name" value="GCV_H/Fam206"/>
</dbReference>
<evidence type="ECO:0000259" key="5">
    <source>
        <dbReference type="PROSITE" id="PS50968"/>
    </source>
</evidence>
<dbReference type="OrthoDB" id="10264154at2759"/>
<proteinExistence type="inferred from homology"/>
<dbReference type="Gene3D" id="2.40.50.100">
    <property type="match status" value="1"/>
</dbReference>
<name>L8HGN1_ACACF</name>
<dbReference type="SUPFAM" id="SSF51230">
    <property type="entry name" value="Single hybrid motif"/>
    <property type="match status" value="1"/>
</dbReference>
<comment type="cofactor">
    <cofactor evidence="4">
        <name>(R)-lipoate</name>
        <dbReference type="ChEBI" id="CHEBI:83088"/>
    </cofactor>
    <text evidence="4">Binds 1 lipoyl cofactor covalently.</text>
</comment>
<comment type="similarity">
    <text evidence="1 4">Belongs to the GcvH family.</text>
</comment>
<dbReference type="Proteomes" id="UP000011083">
    <property type="component" value="Unassembled WGS sequence"/>
</dbReference>
<keyword evidence="4" id="KW-0496">Mitochondrion</keyword>
<keyword evidence="2 3" id="KW-0450">Lipoyl</keyword>
<evidence type="ECO:0000256" key="2">
    <source>
        <dbReference type="ARBA" id="ARBA00022823"/>
    </source>
</evidence>
<feature type="modified residue" description="N6-lipoyllysine" evidence="3">
    <location>
        <position position="104"/>
    </location>
</feature>
<dbReference type="NCBIfam" id="NF002270">
    <property type="entry name" value="PRK01202.1"/>
    <property type="match status" value="1"/>
</dbReference>
<organism evidence="6 7">
    <name type="scientific">Acanthamoeba castellanii (strain ATCC 30010 / Neff)</name>
    <dbReference type="NCBI Taxonomy" id="1257118"/>
    <lineage>
        <taxon>Eukaryota</taxon>
        <taxon>Amoebozoa</taxon>
        <taxon>Discosea</taxon>
        <taxon>Longamoebia</taxon>
        <taxon>Centramoebida</taxon>
        <taxon>Acanthamoebidae</taxon>
        <taxon>Acanthamoeba</taxon>
    </lineage>
</organism>
<evidence type="ECO:0000313" key="6">
    <source>
        <dbReference type="EMBL" id="ELR24699.1"/>
    </source>
</evidence>
<dbReference type="OMA" id="EHEWLSG"/>
<dbReference type="GO" id="GO:0005739">
    <property type="term" value="C:mitochondrion"/>
    <property type="evidence" value="ECO:0007669"/>
    <property type="project" value="UniProtKB-SubCell"/>
</dbReference>
<dbReference type="HAMAP" id="MF_00272">
    <property type="entry name" value="GcvH"/>
    <property type="match status" value="1"/>
</dbReference>
<reference evidence="6 7" key="1">
    <citation type="journal article" date="2013" name="Genome Biol.">
        <title>Genome of Acanthamoeba castellanii highlights extensive lateral gene transfer and early evolution of tyrosine kinase signaling.</title>
        <authorList>
            <person name="Clarke M."/>
            <person name="Lohan A.J."/>
            <person name="Liu B."/>
            <person name="Lagkouvardos I."/>
            <person name="Roy S."/>
            <person name="Zafar N."/>
            <person name="Bertelli C."/>
            <person name="Schilde C."/>
            <person name="Kianianmomeni A."/>
            <person name="Burglin T.R."/>
            <person name="Frech C."/>
            <person name="Turcotte B."/>
            <person name="Kopec K.O."/>
            <person name="Synnott J.M."/>
            <person name="Choo C."/>
            <person name="Paponov I."/>
            <person name="Finkler A."/>
            <person name="Soon Heng Tan C."/>
            <person name="Hutchins A.P."/>
            <person name="Weinmeier T."/>
            <person name="Rattei T."/>
            <person name="Chu J.S."/>
            <person name="Gimenez G."/>
            <person name="Irimia M."/>
            <person name="Rigden D.J."/>
            <person name="Fitzpatrick D.A."/>
            <person name="Lorenzo-Morales J."/>
            <person name="Bateman A."/>
            <person name="Chiu C.H."/>
            <person name="Tang P."/>
            <person name="Hegemann P."/>
            <person name="Fromm H."/>
            <person name="Raoult D."/>
            <person name="Greub G."/>
            <person name="Miranda-Saavedra D."/>
            <person name="Chen N."/>
            <person name="Nash P."/>
            <person name="Ginger M.L."/>
            <person name="Horn M."/>
            <person name="Schaap P."/>
            <person name="Caler L."/>
            <person name="Loftus B."/>
        </authorList>
    </citation>
    <scope>NUCLEOTIDE SEQUENCE [LARGE SCALE GENOMIC DNA]</scope>
    <source>
        <strain evidence="6 7">Neff</strain>
    </source>
</reference>
<dbReference type="InterPro" id="IPR011053">
    <property type="entry name" value="Single_hybrid_motif"/>
</dbReference>
<feature type="domain" description="Lipoyl-binding" evidence="5">
    <location>
        <begin position="63"/>
        <end position="146"/>
    </location>
</feature>
<dbReference type="PROSITE" id="PS50968">
    <property type="entry name" value="BIOTINYL_LIPOYL"/>
    <property type="match status" value="1"/>
</dbReference>
<dbReference type="InterPro" id="IPR000089">
    <property type="entry name" value="Biotin_lipoyl"/>
</dbReference>
<dbReference type="GO" id="GO:0005829">
    <property type="term" value="C:cytosol"/>
    <property type="evidence" value="ECO:0007669"/>
    <property type="project" value="TreeGrafter"/>
</dbReference>
<comment type="function">
    <text evidence="4">The H protein shuttles the methylamine group of glycine from the P protein to the T protein.</text>
</comment>
<protein>
    <recommendedName>
        <fullName evidence="4">Glycine cleavage system H protein</fullName>
    </recommendedName>
</protein>
<dbReference type="AlphaFoldDB" id="L8HGN1"/>
<dbReference type="RefSeq" id="XP_004356599.1">
    <property type="nucleotide sequence ID" value="XM_004356546.1"/>
</dbReference>
<dbReference type="InterPro" id="IPR017453">
    <property type="entry name" value="GCV_H_sub"/>
</dbReference>
<dbReference type="VEuPathDB" id="AmoebaDB:ACA1_173270"/>
<gene>
    <name evidence="6" type="ORF">ACA1_173270</name>
</gene>
<dbReference type="STRING" id="1257118.L8HGN1"/>
<evidence type="ECO:0000256" key="4">
    <source>
        <dbReference type="RuleBase" id="RU364055"/>
    </source>
</evidence>
<dbReference type="GO" id="GO:0009249">
    <property type="term" value="P:protein lipoylation"/>
    <property type="evidence" value="ECO:0007669"/>
    <property type="project" value="TreeGrafter"/>
</dbReference>
<evidence type="ECO:0000313" key="7">
    <source>
        <dbReference type="Proteomes" id="UP000011083"/>
    </source>
</evidence>
<accession>L8HGN1</accession>
<dbReference type="GeneID" id="14925724"/>
<dbReference type="PANTHER" id="PTHR11715">
    <property type="entry name" value="GLYCINE CLEAVAGE SYSTEM H PROTEIN"/>
    <property type="match status" value="1"/>
</dbReference>
<sequence>MRRTATLLKTRPVSHQRLSTASAGLLKPSSAWAFLASRSYSSNVPTDLKYTKSHEWVRMTNGVATIGITDHAQEALGEVVFVDLPETGATYGQKESFGAVESVKTVSDIYAPVGGEVVEVNADLKDKGSVNINSDPYGNGWMVKLKVSNQAELNDLLDAKAYEEHCASEAH</sequence>
<dbReference type="CDD" id="cd06848">
    <property type="entry name" value="GCS_H"/>
    <property type="match status" value="1"/>
</dbReference>
<comment type="subunit">
    <text evidence="4">The glycine cleavage system is composed of four proteins: P, T, L and H.</text>
</comment>
<evidence type="ECO:0000256" key="3">
    <source>
        <dbReference type="PIRSR" id="PIRSR617453-50"/>
    </source>
</evidence>
<dbReference type="GO" id="GO:0019464">
    <property type="term" value="P:glycine decarboxylation via glycine cleavage system"/>
    <property type="evidence" value="ECO:0007669"/>
    <property type="project" value="UniProtKB-UniRule"/>
</dbReference>
<dbReference type="GO" id="GO:0005960">
    <property type="term" value="C:glycine cleavage complex"/>
    <property type="evidence" value="ECO:0007669"/>
    <property type="project" value="UniProtKB-UniRule"/>
</dbReference>
<dbReference type="Pfam" id="PF01597">
    <property type="entry name" value="GCV_H"/>
    <property type="match status" value="1"/>
</dbReference>
<dbReference type="EMBL" id="KB007811">
    <property type="protein sequence ID" value="ELR24699.1"/>
    <property type="molecule type" value="Genomic_DNA"/>
</dbReference>
<comment type="subcellular location">
    <subcellularLocation>
        <location evidence="4">Mitochondrion</location>
    </subcellularLocation>
</comment>
<keyword evidence="7" id="KW-1185">Reference proteome</keyword>
<keyword evidence="4" id="KW-0809">Transit peptide</keyword>
<evidence type="ECO:0000256" key="1">
    <source>
        <dbReference type="ARBA" id="ARBA00009249"/>
    </source>
</evidence>